<keyword evidence="3" id="KW-1185">Reference proteome</keyword>
<evidence type="ECO:0000256" key="1">
    <source>
        <dbReference type="SAM" id="Phobius"/>
    </source>
</evidence>
<name>A0A1X7FBM0_TRICW</name>
<dbReference type="AlphaFoldDB" id="A0A1X7FBM0"/>
<dbReference type="EMBL" id="FXAH01000008">
    <property type="protein sequence ID" value="SMF49281.1"/>
    <property type="molecule type" value="Genomic_DNA"/>
</dbReference>
<feature type="transmembrane region" description="Helical" evidence="1">
    <location>
        <begin position="250"/>
        <end position="269"/>
    </location>
</feature>
<feature type="transmembrane region" description="Helical" evidence="1">
    <location>
        <begin position="36"/>
        <end position="61"/>
    </location>
</feature>
<reference evidence="3" key="1">
    <citation type="submission" date="2017-04" db="EMBL/GenBank/DDBJ databases">
        <authorList>
            <person name="Varghese N."/>
            <person name="Submissions S."/>
        </authorList>
    </citation>
    <scope>NUCLEOTIDE SEQUENCE [LARGE SCALE GENOMIC DNA]</scope>
    <source>
        <strain evidence="3">Ballard 720</strain>
    </source>
</reference>
<feature type="transmembrane region" description="Helical" evidence="1">
    <location>
        <begin position="12"/>
        <end position="30"/>
    </location>
</feature>
<feature type="transmembrane region" description="Helical" evidence="1">
    <location>
        <begin position="369"/>
        <end position="388"/>
    </location>
</feature>
<evidence type="ECO:0000313" key="2">
    <source>
        <dbReference type="EMBL" id="SMF49281.1"/>
    </source>
</evidence>
<dbReference type="RefSeq" id="WP_085228486.1">
    <property type="nucleotide sequence ID" value="NZ_BSQD01000010.1"/>
</dbReference>
<evidence type="ECO:0000313" key="3">
    <source>
        <dbReference type="Proteomes" id="UP000192911"/>
    </source>
</evidence>
<keyword evidence="1" id="KW-0472">Membrane</keyword>
<keyword evidence="1" id="KW-1133">Transmembrane helix</keyword>
<protein>
    <recommendedName>
        <fullName evidence="4">Major Facilitator Superfamily protein</fullName>
    </recommendedName>
</protein>
<sequence>MLKIATGTFLSLHLALDVVITQIFLIFFAMEGRYELAAAVPVADSLLKLTLALPGAAVASLCTQRQRLVLCSIIRPAATCIWIAAVESLTRGQFHIAISLFLTFKLAAIIDGTMSSDLQFLARDAFGIDLTQQASIQNIIARGSLAIAPAIALKLNQGHLSPDGALPLLAAFSVGSFYMLRARLAPQANNTLSARKQGDTTRLYSGIGVFRNKLMRWGLLYQLTVNFSFSGITYLLAIELQGESNFSLNSLTIFYALFFSYQIAVMIAGDTVVPAKEIRHIVVIITLSATATIAVGITNENWLTLILCAIMGILYGFEIQSIQKIVIAGVRGPDFIEYCAWSKTCSRIASAASVAILGFAVGSGVPSPALLVVSGLLGCASALLLNIVNPERTIGLSS</sequence>
<evidence type="ECO:0008006" key="4">
    <source>
        <dbReference type="Google" id="ProtNLM"/>
    </source>
</evidence>
<feature type="transmembrane region" description="Helical" evidence="1">
    <location>
        <begin position="281"/>
        <end position="297"/>
    </location>
</feature>
<dbReference type="SUPFAM" id="SSF103473">
    <property type="entry name" value="MFS general substrate transporter"/>
    <property type="match status" value="1"/>
</dbReference>
<organism evidence="2 3">
    <name type="scientific">Trinickia caryophylli</name>
    <name type="common">Paraburkholderia caryophylli</name>
    <dbReference type="NCBI Taxonomy" id="28094"/>
    <lineage>
        <taxon>Bacteria</taxon>
        <taxon>Pseudomonadati</taxon>
        <taxon>Pseudomonadota</taxon>
        <taxon>Betaproteobacteria</taxon>
        <taxon>Burkholderiales</taxon>
        <taxon>Burkholderiaceae</taxon>
        <taxon>Trinickia</taxon>
    </lineage>
</organism>
<dbReference type="Proteomes" id="UP000192911">
    <property type="component" value="Unassembled WGS sequence"/>
</dbReference>
<dbReference type="InterPro" id="IPR036259">
    <property type="entry name" value="MFS_trans_sf"/>
</dbReference>
<proteinExistence type="predicted"/>
<feature type="transmembrane region" description="Helical" evidence="1">
    <location>
        <begin position="303"/>
        <end position="323"/>
    </location>
</feature>
<keyword evidence="1" id="KW-0812">Transmembrane</keyword>
<dbReference type="GeneID" id="95550312"/>
<dbReference type="STRING" id="28094.SAMN06295900_108147"/>
<gene>
    <name evidence="2" type="ORF">SAMN06295900_108147</name>
</gene>
<dbReference type="OrthoDB" id="9135855at2"/>
<accession>A0A1X7FBM0</accession>
<feature type="transmembrane region" description="Helical" evidence="1">
    <location>
        <begin position="344"/>
        <end position="363"/>
    </location>
</feature>
<feature type="transmembrane region" description="Helical" evidence="1">
    <location>
        <begin position="219"/>
        <end position="238"/>
    </location>
</feature>